<accession>A0A2T3AKJ4</accession>
<feature type="region of interest" description="Disordered" evidence="1">
    <location>
        <begin position="213"/>
        <end position="239"/>
    </location>
</feature>
<dbReference type="Proteomes" id="UP000241462">
    <property type="component" value="Unassembled WGS sequence"/>
</dbReference>
<gene>
    <name evidence="2" type="ORF">BD289DRAFT_360202</name>
</gene>
<reference evidence="2 3" key="1">
    <citation type="journal article" date="2018" name="Mycol. Prog.">
        <title>Coniella lustricola, a new species from submerged detritus.</title>
        <authorList>
            <person name="Raudabaugh D.B."/>
            <person name="Iturriaga T."/>
            <person name="Carver A."/>
            <person name="Mondo S."/>
            <person name="Pangilinan J."/>
            <person name="Lipzen A."/>
            <person name="He G."/>
            <person name="Amirebrahimi M."/>
            <person name="Grigoriev I.V."/>
            <person name="Miller A.N."/>
        </authorList>
    </citation>
    <scope>NUCLEOTIDE SEQUENCE [LARGE SCALE GENOMIC DNA]</scope>
    <source>
        <strain evidence="2 3">B22-T-1</strain>
    </source>
</reference>
<organism evidence="2 3">
    <name type="scientific">Coniella lustricola</name>
    <dbReference type="NCBI Taxonomy" id="2025994"/>
    <lineage>
        <taxon>Eukaryota</taxon>
        <taxon>Fungi</taxon>
        <taxon>Dikarya</taxon>
        <taxon>Ascomycota</taxon>
        <taxon>Pezizomycotina</taxon>
        <taxon>Sordariomycetes</taxon>
        <taxon>Sordariomycetidae</taxon>
        <taxon>Diaporthales</taxon>
        <taxon>Schizoparmaceae</taxon>
        <taxon>Coniella</taxon>
    </lineage>
</organism>
<dbReference type="AlphaFoldDB" id="A0A2T3AKJ4"/>
<evidence type="ECO:0000313" key="2">
    <source>
        <dbReference type="EMBL" id="PSS02186.1"/>
    </source>
</evidence>
<dbReference type="InParanoid" id="A0A2T3AKJ4"/>
<feature type="compositionally biased region" description="Low complexity" evidence="1">
    <location>
        <begin position="15"/>
        <end position="28"/>
    </location>
</feature>
<keyword evidence="3" id="KW-1185">Reference proteome</keyword>
<dbReference type="EMBL" id="KZ678379">
    <property type="protein sequence ID" value="PSS02186.1"/>
    <property type="molecule type" value="Genomic_DNA"/>
</dbReference>
<evidence type="ECO:0008006" key="4">
    <source>
        <dbReference type="Google" id="ProtNLM"/>
    </source>
</evidence>
<dbReference type="STRING" id="2025994.A0A2T3AKJ4"/>
<dbReference type="OrthoDB" id="5278911at2759"/>
<feature type="region of interest" description="Disordered" evidence="1">
    <location>
        <begin position="1"/>
        <end position="41"/>
    </location>
</feature>
<protein>
    <recommendedName>
        <fullName evidence="4">Tafazzin</fullName>
    </recommendedName>
</protein>
<name>A0A2T3AKJ4_9PEZI</name>
<feature type="compositionally biased region" description="Acidic residues" evidence="1">
    <location>
        <begin position="215"/>
        <end position="228"/>
    </location>
</feature>
<evidence type="ECO:0000313" key="3">
    <source>
        <dbReference type="Proteomes" id="UP000241462"/>
    </source>
</evidence>
<proteinExistence type="predicted"/>
<evidence type="ECO:0000256" key="1">
    <source>
        <dbReference type="SAM" id="MobiDB-lite"/>
    </source>
</evidence>
<sequence>MPKKRHNARYSKPQSTAPASLSSSSARNHASRNDHERPSVNQLLASLRRTRLNGDTSQPSISVADLTAPSVPPQIRVILSLPETPAPSPVRRPRLLPRFDARGVRLPPGPPPPRSWLALSRHAPRLQTSGLASETCEQRRLLPALYTPGVGSLTDMLLRKIALDWAFQRSYNVYYLHVLPDRLRMALVSYVTVIHESGLSLSDLKLIFLPQAPENADDGERDDRDDNNDGGGYGPLPSPSSLNEAITHLDLSTSIGKSLNLRELSHLLFPSSSSSSLSKAHDSPVAESWDAADLPTVPRPLLPNLTHLSLAANSETRPLNSWKQLLGIAPHLRNLTHLSLAFWPLPTLTPNSTYSKLVTPQGQTVQAGGTNPYSHSLDDDWSEAILVLRKLSESMYGLEYLDLTGCTAWFTALTASRDGDRIDWVGAWGKISHLVLHTGYGSQRPEDGNCVGAASEGGRNGELMASVNTARRIEKDIRTRRAGRGRFITVERDQVET</sequence>